<evidence type="ECO:0000256" key="1">
    <source>
        <dbReference type="NCBIfam" id="TIGR00697"/>
    </source>
</evidence>
<keyword evidence="2" id="KW-0472">Membrane</keyword>
<reference evidence="3 4" key="1">
    <citation type="submission" date="2018-06" db="EMBL/GenBank/DDBJ databases">
        <authorList>
            <consortium name="Pathogen Informatics"/>
            <person name="Doyle S."/>
        </authorList>
    </citation>
    <scope>NUCLEOTIDE SEQUENCE [LARGE SCALE GENOMIC DNA]</scope>
    <source>
        <strain evidence="3 4">NCTC12120</strain>
    </source>
</reference>
<dbReference type="PANTHER" id="PTHR34300">
    <property type="entry name" value="QUEUOSINE PRECURSOR TRANSPORTER-RELATED"/>
    <property type="match status" value="1"/>
</dbReference>
<dbReference type="NCBIfam" id="TIGR00697">
    <property type="entry name" value="queuosine precursor transporter"/>
    <property type="match status" value="1"/>
</dbReference>
<protein>
    <recommendedName>
        <fullName evidence="1">Queuosine precursor transporter</fullName>
    </recommendedName>
</protein>
<dbReference type="AlphaFoldDB" id="A0A2X3JB64"/>
<evidence type="ECO:0000256" key="2">
    <source>
        <dbReference type="SAM" id="Phobius"/>
    </source>
</evidence>
<feature type="transmembrane region" description="Helical" evidence="2">
    <location>
        <begin position="77"/>
        <end position="94"/>
    </location>
</feature>
<dbReference type="PANTHER" id="PTHR34300:SF2">
    <property type="entry name" value="QUEUOSINE PRECURSOR TRANSPORTER-RELATED"/>
    <property type="match status" value="1"/>
</dbReference>
<feature type="transmembrane region" description="Helical" evidence="2">
    <location>
        <begin position="171"/>
        <end position="194"/>
    </location>
</feature>
<organism evidence="3 4">
    <name type="scientific">Cedecea neteri</name>
    <dbReference type="NCBI Taxonomy" id="158822"/>
    <lineage>
        <taxon>Bacteria</taxon>
        <taxon>Pseudomonadati</taxon>
        <taxon>Pseudomonadota</taxon>
        <taxon>Gammaproteobacteria</taxon>
        <taxon>Enterobacterales</taxon>
        <taxon>Enterobacteriaceae</taxon>
        <taxon>Cedecea</taxon>
    </lineage>
</organism>
<sequence length="222" mass="25374">MGSKYKLLGFNKADNSANILILSTSKIIKINIKELEKCEIIDNLNIYEIKSIYRKIYSSCTDARTVYEYEDRNEKSWFIYAVLILLLSVFYVFSNIAATKPVFVQLFNLVVTPGTFIYPFSFLVIDLLSEFYGMHLARKAIYLSLSANLIIVLLLSVSTKLPSIPDWKLNASYSLLINQIISTVFASSLSFFLSENANSYVLCKIKNITNSRFLFLRVFLAL</sequence>
<keyword evidence="2" id="KW-0812">Transmembrane</keyword>
<dbReference type="EMBL" id="UAVU01000009">
    <property type="protein sequence ID" value="SQC92095.1"/>
    <property type="molecule type" value="Genomic_DNA"/>
</dbReference>
<feature type="transmembrane region" description="Helical" evidence="2">
    <location>
        <begin position="140"/>
        <end position="159"/>
    </location>
</feature>
<dbReference type="InterPro" id="IPR003744">
    <property type="entry name" value="YhhQ"/>
</dbReference>
<feature type="transmembrane region" description="Helical" evidence="2">
    <location>
        <begin position="106"/>
        <end position="128"/>
    </location>
</feature>
<accession>A0A2X3JB64</accession>
<evidence type="ECO:0000313" key="3">
    <source>
        <dbReference type="EMBL" id="SQC92095.1"/>
    </source>
</evidence>
<proteinExistence type="predicted"/>
<gene>
    <name evidence="3" type="ORF">NCTC12120_05281</name>
</gene>
<keyword evidence="2" id="KW-1133">Transmembrane helix</keyword>
<evidence type="ECO:0000313" key="4">
    <source>
        <dbReference type="Proteomes" id="UP000251197"/>
    </source>
</evidence>
<name>A0A2X3JB64_9ENTR</name>
<dbReference type="Proteomes" id="UP000251197">
    <property type="component" value="Unassembled WGS sequence"/>
</dbReference>
<dbReference type="Pfam" id="PF02592">
    <property type="entry name" value="Vut_1"/>
    <property type="match status" value="1"/>
</dbReference>